<dbReference type="InterPro" id="IPR001579">
    <property type="entry name" value="Glyco_hydro_18_chit_AS"/>
</dbReference>
<dbReference type="SMART" id="SM00636">
    <property type="entry name" value="Glyco_18"/>
    <property type="match status" value="1"/>
</dbReference>
<proteinExistence type="inferred from homology"/>
<dbReference type="SUPFAM" id="SSF51445">
    <property type="entry name" value="(Trans)glycosidases"/>
    <property type="match status" value="1"/>
</dbReference>
<gene>
    <name evidence="6" type="ORF">ACE41H_24915</name>
</gene>
<dbReference type="PROSITE" id="PS01095">
    <property type="entry name" value="GH18_1"/>
    <property type="match status" value="1"/>
</dbReference>
<accession>A0ABV5B0J5</accession>
<keyword evidence="1 3" id="KW-0378">Hydrolase</keyword>
<evidence type="ECO:0000256" key="3">
    <source>
        <dbReference type="RuleBase" id="RU000489"/>
    </source>
</evidence>
<dbReference type="Gene3D" id="2.30.30.40">
    <property type="entry name" value="SH3 Domains"/>
    <property type="match status" value="1"/>
</dbReference>
<dbReference type="Gene3D" id="3.10.50.10">
    <property type="match status" value="1"/>
</dbReference>
<evidence type="ECO:0000256" key="2">
    <source>
        <dbReference type="ARBA" id="ARBA00023295"/>
    </source>
</evidence>
<dbReference type="InterPro" id="IPR001223">
    <property type="entry name" value="Glyco_hydro18_cat"/>
</dbReference>
<dbReference type="InterPro" id="IPR003646">
    <property type="entry name" value="SH3-like_bac-type"/>
</dbReference>
<dbReference type="PROSITE" id="PS51257">
    <property type="entry name" value="PROKAR_LIPOPROTEIN"/>
    <property type="match status" value="1"/>
</dbReference>
<dbReference type="InterPro" id="IPR036582">
    <property type="entry name" value="Mao_N_sf"/>
</dbReference>
<dbReference type="Pfam" id="PF08239">
    <property type="entry name" value="SH3_3"/>
    <property type="match status" value="1"/>
</dbReference>
<dbReference type="GO" id="GO:0016787">
    <property type="term" value="F:hydrolase activity"/>
    <property type="evidence" value="ECO:0007669"/>
    <property type="project" value="UniProtKB-KW"/>
</dbReference>
<dbReference type="InterPro" id="IPR029070">
    <property type="entry name" value="Chitinase_insertion_sf"/>
</dbReference>
<dbReference type="InterPro" id="IPR012854">
    <property type="entry name" value="Cu_amine_oxidase-like_N"/>
</dbReference>
<reference evidence="6 7" key="1">
    <citation type="submission" date="2024-09" db="EMBL/GenBank/DDBJ databases">
        <title>Paenibacillus zeirhizospherea sp. nov., isolated from surface of the maize (Zea mays) roots in a horticulture field, Hungary.</title>
        <authorList>
            <person name="Marton D."/>
            <person name="Farkas M."/>
            <person name="Bedics A."/>
            <person name="Toth E."/>
            <person name="Tancsics A."/>
            <person name="Boka K."/>
            <person name="Maroti G."/>
            <person name="Kriszt B."/>
            <person name="Cserhati M."/>
        </authorList>
    </citation>
    <scope>NUCLEOTIDE SEQUENCE [LARGE SCALE GENOMIC DNA]</scope>
    <source>
        <strain evidence="6 7">KCTC 33519</strain>
    </source>
</reference>
<dbReference type="PANTHER" id="PTHR46066">
    <property type="entry name" value="CHITINASE DOMAIN-CONTAINING PROTEIN 1 FAMILY MEMBER"/>
    <property type="match status" value="1"/>
</dbReference>
<name>A0ABV5B0J5_9BACL</name>
<dbReference type="EMBL" id="JBHHMI010000055">
    <property type="protein sequence ID" value="MFB5270002.1"/>
    <property type="molecule type" value="Genomic_DNA"/>
</dbReference>
<comment type="similarity">
    <text evidence="4">Belongs to the glycosyl hydrolase 18 family.</text>
</comment>
<dbReference type="PANTHER" id="PTHR46066:SF2">
    <property type="entry name" value="CHITINASE DOMAIN-CONTAINING PROTEIN 1"/>
    <property type="match status" value="1"/>
</dbReference>
<dbReference type="SUPFAM" id="SSF55383">
    <property type="entry name" value="Copper amine oxidase, domain N"/>
    <property type="match status" value="1"/>
</dbReference>
<organism evidence="6 7">
    <name type="scientific">Paenibacillus enshidis</name>
    <dbReference type="NCBI Taxonomy" id="1458439"/>
    <lineage>
        <taxon>Bacteria</taxon>
        <taxon>Bacillati</taxon>
        <taxon>Bacillota</taxon>
        <taxon>Bacilli</taxon>
        <taxon>Bacillales</taxon>
        <taxon>Paenibacillaceae</taxon>
        <taxon>Paenibacillus</taxon>
    </lineage>
</organism>
<dbReference type="InterPro" id="IPR011583">
    <property type="entry name" value="Chitinase_II/V-like_cat"/>
</dbReference>
<dbReference type="Gene3D" id="3.20.20.80">
    <property type="entry name" value="Glycosidases"/>
    <property type="match status" value="1"/>
</dbReference>
<evidence type="ECO:0000256" key="1">
    <source>
        <dbReference type="ARBA" id="ARBA00022801"/>
    </source>
</evidence>
<evidence type="ECO:0000259" key="5">
    <source>
        <dbReference type="PROSITE" id="PS51910"/>
    </source>
</evidence>
<evidence type="ECO:0000256" key="4">
    <source>
        <dbReference type="RuleBase" id="RU004453"/>
    </source>
</evidence>
<dbReference type="PROSITE" id="PS51910">
    <property type="entry name" value="GH18_2"/>
    <property type="match status" value="1"/>
</dbReference>
<dbReference type="Proteomes" id="UP001580346">
    <property type="component" value="Unassembled WGS sequence"/>
</dbReference>
<dbReference type="RefSeq" id="WP_375358270.1">
    <property type="nucleotide sequence ID" value="NZ_JBHHMI010000055.1"/>
</dbReference>
<sequence>MKRKDRHRQRQGRKGIVGLLLIAAGACTAAVLWWGNPLHEKPDWQPDKPIFIQGKITEYTAEGTGENLMLPLSFIEEFIDDSVRYEASTESVVMATRQQVLYLSEEQEKGELNGEAYKPGRAVAEINNEIYVPYDSVEEIYGTEMQEDTTTGAVMLMRAGESVDLGKVQVQGRSSSVALRTRPSNYAPIVEDMTQGTALQLWKRENGWYYAQLDNGYTGYVQSDHVTLDGTRKVNAGEESLSVSEKKWKGKAVNLAWEAVYSRNPDTSSIGSLPGVNVVSPTWFSIASEEGEIEDNADPQYVLWAHHRGMEVWGLLSNGFDPDITSGALSTYERRMGIIQKTIALAKQYELDGINIDFENVYTKDGANVTQFIRELKPLARANDLILSIDVTPKSDSELWSVFLDRASLGKITDYMMIMAYDEHWASSPEAGSVASLPWTETSVRRIIDEDGVPPEKLVLGIPLYTRVWSEEEKDGETKVSSKAIGMESAAEILKEHKLKPQFLEKEQQNYVEYEEDGVPKKIWLEDKSSLKARVKLAQSLQLGGIGVWNRNFASDDAWDVLKTFNTK</sequence>
<evidence type="ECO:0000313" key="6">
    <source>
        <dbReference type="EMBL" id="MFB5270002.1"/>
    </source>
</evidence>
<protein>
    <submittedName>
        <fullName evidence="6">Glycosyl hydrolase family 18 protein</fullName>
    </submittedName>
</protein>
<keyword evidence="7" id="KW-1185">Reference proteome</keyword>
<comment type="caution">
    <text evidence="6">The sequence shown here is derived from an EMBL/GenBank/DDBJ whole genome shotgun (WGS) entry which is preliminary data.</text>
</comment>
<feature type="domain" description="GH18" evidence="5">
    <location>
        <begin position="251"/>
        <end position="568"/>
    </location>
</feature>
<dbReference type="Pfam" id="PF00704">
    <property type="entry name" value="Glyco_hydro_18"/>
    <property type="match status" value="1"/>
</dbReference>
<evidence type="ECO:0000313" key="7">
    <source>
        <dbReference type="Proteomes" id="UP001580346"/>
    </source>
</evidence>
<dbReference type="InterPro" id="IPR017853">
    <property type="entry name" value="GH"/>
</dbReference>
<dbReference type="Pfam" id="PF07833">
    <property type="entry name" value="Cu_amine_oxidN1"/>
    <property type="match status" value="1"/>
</dbReference>
<keyword evidence="2 3" id="KW-0326">Glycosidase</keyword>